<dbReference type="Proteomes" id="UP000738349">
    <property type="component" value="Unassembled WGS sequence"/>
</dbReference>
<keyword evidence="3" id="KW-1185">Reference proteome</keyword>
<sequence>MRYEDWDILLFPRGCEVPLKEFKVACTVVHDHEFSHTHGSFGIPTLCCWVPSLPAGTPFQISIHSWTMPTISQFTKTYSGYPESVKFEARLFIDGPLVASTSLDRNSCWPHLIAHSFDFSKNGDLEALKFPIFQQELLQQNHWSAADDLGRIKLIISEGFPRDSLSMPIERVKNVVAFTFQHAPLGTNAPPFVLKTILEAGSIAWPNPSMWRRPQYTASMPVPTHSTENSKFHAHSPRRRPPGLPGGIMSEISGNAGSRNPGPIDCSMEAPPGLGGPCMFPDSSAYFEWISSIDMGTGDAPPSFLNTASKSRRSRKSSTDISMPDYATSTHGGQIPFSGGTSFTMASFQHENESDTSHLKVPSNTPTGPQSVYESEGVPFPIITQGSGISTDLANTLTNSLLNQTTPFQLRTPSSTTPLAEPRSRKETRTHRLGPTALPSNSTTAKAHQYDQIWSQQLRVSSGGVVPSSLHASQMKGPKDLTFSEVNQRTPSMGKFGVNLANLVGQENILDAHSLSDKGNKRGRNYTPGSAKTIEEEDEPQRASPRIRLTPFAEGSPTAQSS</sequence>
<evidence type="ECO:0000256" key="1">
    <source>
        <dbReference type="SAM" id="MobiDB-lite"/>
    </source>
</evidence>
<comment type="caution">
    <text evidence="2">The sequence shown here is derived from an EMBL/GenBank/DDBJ whole genome shotgun (WGS) entry which is preliminary data.</text>
</comment>
<feature type="compositionally biased region" description="Polar residues" evidence="1">
    <location>
        <begin position="339"/>
        <end position="349"/>
    </location>
</feature>
<dbReference type="AlphaFoldDB" id="A0A9P9EBE0"/>
<feature type="region of interest" description="Disordered" evidence="1">
    <location>
        <begin position="404"/>
        <end position="445"/>
    </location>
</feature>
<dbReference type="EMBL" id="JAGMUV010000014">
    <property type="protein sequence ID" value="KAH7134076.1"/>
    <property type="molecule type" value="Genomic_DNA"/>
</dbReference>
<reference evidence="2" key="1">
    <citation type="journal article" date="2021" name="Nat. Commun.">
        <title>Genetic determinants of endophytism in the Arabidopsis root mycobiome.</title>
        <authorList>
            <person name="Mesny F."/>
            <person name="Miyauchi S."/>
            <person name="Thiergart T."/>
            <person name="Pickel B."/>
            <person name="Atanasova L."/>
            <person name="Karlsson M."/>
            <person name="Huettel B."/>
            <person name="Barry K.W."/>
            <person name="Haridas S."/>
            <person name="Chen C."/>
            <person name="Bauer D."/>
            <person name="Andreopoulos W."/>
            <person name="Pangilinan J."/>
            <person name="LaButti K."/>
            <person name="Riley R."/>
            <person name="Lipzen A."/>
            <person name="Clum A."/>
            <person name="Drula E."/>
            <person name="Henrissat B."/>
            <person name="Kohler A."/>
            <person name="Grigoriev I.V."/>
            <person name="Martin F.M."/>
            <person name="Hacquard S."/>
        </authorList>
    </citation>
    <scope>NUCLEOTIDE SEQUENCE</scope>
    <source>
        <strain evidence="2">MPI-CAGE-AT-0147</strain>
    </source>
</reference>
<evidence type="ECO:0000313" key="2">
    <source>
        <dbReference type="EMBL" id="KAH7134076.1"/>
    </source>
</evidence>
<organism evidence="2 3">
    <name type="scientific">Dactylonectria macrodidyma</name>
    <dbReference type="NCBI Taxonomy" id="307937"/>
    <lineage>
        <taxon>Eukaryota</taxon>
        <taxon>Fungi</taxon>
        <taxon>Dikarya</taxon>
        <taxon>Ascomycota</taxon>
        <taxon>Pezizomycotina</taxon>
        <taxon>Sordariomycetes</taxon>
        <taxon>Hypocreomycetidae</taxon>
        <taxon>Hypocreales</taxon>
        <taxon>Nectriaceae</taxon>
        <taxon>Dactylonectria</taxon>
    </lineage>
</organism>
<evidence type="ECO:0000313" key="3">
    <source>
        <dbReference type="Proteomes" id="UP000738349"/>
    </source>
</evidence>
<feature type="region of interest" description="Disordered" evidence="1">
    <location>
        <begin position="218"/>
        <end position="269"/>
    </location>
</feature>
<feature type="region of interest" description="Disordered" evidence="1">
    <location>
        <begin position="514"/>
        <end position="562"/>
    </location>
</feature>
<proteinExistence type="predicted"/>
<feature type="compositionally biased region" description="Polar residues" evidence="1">
    <location>
        <begin position="407"/>
        <end position="418"/>
    </location>
</feature>
<gene>
    <name evidence="2" type="ORF">EDB81DRAFT_902876</name>
</gene>
<protein>
    <submittedName>
        <fullName evidence="2">Uncharacterized protein</fullName>
    </submittedName>
</protein>
<dbReference type="OrthoDB" id="5417628at2759"/>
<feature type="compositionally biased region" description="Basic residues" evidence="1">
    <location>
        <begin position="232"/>
        <end position="241"/>
    </location>
</feature>
<feature type="region of interest" description="Disordered" evidence="1">
    <location>
        <begin position="301"/>
        <end position="375"/>
    </location>
</feature>
<feature type="compositionally biased region" description="Polar residues" evidence="1">
    <location>
        <begin position="362"/>
        <end position="373"/>
    </location>
</feature>
<name>A0A9P9EBE0_9HYPO</name>
<accession>A0A9P9EBE0</accession>